<keyword evidence="2" id="KW-1185">Reference proteome</keyword>
<dbReference type="HOGENOM" id="CLU_2788832_0_0_0"/>
<evidence type="ECO:0000313" key="2">
    <source>
        <dbReference type="Proteomes" id="UP000027059"/>
    </source>
</evidence>
<organism evidence="1 2">
    <name type="scientific">Leptospirillum ferriphilum YSK</name>
    <dbReference type="NCBI Taxonomy" id="1441628"/>
    <lineage>
        <taxon>Bacteria</taxon>
        <taxon>Pseudomonadati</taxon>
        <taxon>Nitrospirota</taxon>
        <taxon>Nitrospiria</taxon>
        <taxon>Nitrospirales</taxon>
        <taxon>Nitrospiraceae</taxon>
        <taxon>Leptospirillum</taxon>
    </lineage>
</organism>
<evidence type="ECO:0000313" key="1">
    <source>
        <dbReference type="EMBL" id="AIA31620.1"/>
    </source>
</evidence>
<reference evidence="1 2" key="2">
    <citation type="journal article" date="2015" name="Biomed. Res. Int.">
        <title>Effects of Arsenite Resistance on the Growth and Functional Gene Expression of Leptospirillum ferriphilum and Acidithiobacillus thiooxidans in Pure Culture and Coculture.</title>
        <authorList>
            <person name="Jiang H."/>
            <person name="Liang Y."/>
            <person name="Yin H."/>
            <person name="Xiao Y."/>
            <person name="Guo X."/>
            <person name="Xu Y."/>
            <person name="Hu Q."/>
            <person name="Liu H."/>
            <person name="Liu X."/>
        </authorList>
    </citation>
    <scope>NUCLEOTIDE SEQUENCE [LARGE SCALE GENOMIC DNA]</scope>
    <source>
        <strain evidence="1 2">YSK</strain>
    </source>
</reference>
<dbReference type="Proteomes" id="UP000027059">
    <property type="component" value="Chromosome"/>
</dbReference>
<proteinExistence type="predicted"/>
<dbReference type="EMBL" id="CP007243">
    <property type="protein sequence ID" value="AIA31620.1"/>
    <property type="molecule type" value="Genomic_DNA"/>
</dbReference>
<name>A0A059XWX0_9BACT</name>
<dbReference type="KEGG" id="lfp:Y981_04635"/>
<sequence length="68" mass="7836">MMELVICKDGNMFCQITMALLSGWQQCGQIKIGIYYLDILSCFLTTYQSQDPFVPTNIRGMFQDTEEI</sequence>
<protein>
    <submittedName>
        <fullName evidence="1">Uncharacterized protein</fullName>
    </submittedName>
</protein>
<gene>
    <name evidence="1" type="ORF">Y981_04635</name>
</gene>
<dbReference type="AlphaFoldDB" id="A0A059XWX0"/>
<accession>A0A059XWX0</accession>
<reference evidence="2" key="1">
    <citation type="submission" date="2014-02" db="EMBL/GenBank/DDBJ databases">
        <title>Complete genome sequence and comparative genomic analysis of the nitrogen-fixing bacterium Leptospirillum ferriphilum YSK.</title>
        <authorList>
            <person name="Guo X."/>
            <person name="Yin H."/>
            <person name="Liang Y."/>
            <person name="Hu Q."/>
            <person name="Ma L."/>
            <person name="Xiao Y."/>
            <person name="Zhang X."/>
            <person name="Qiu G."/>
            <person name="Liu X."/>
        </authorList>
    </citation>
    <scope>NUCLEOTIDE SEQUENCE [LARGE SCALE GENOMIC DNA]</scope>
    <source>
        <strain evidence="2">YSK</strain>
    </source>
</reference>